<accession>A0ABP7PTC1</accession>
<evidence type="ECO:0000256" key="4">
    <source>
        <dbReference type="ARBA" id="ARBA00022960"/>
    </source>
</evidence>
<dbReference type="PANTHER" id="PTHR21581">
    <property type="entry name" value="D-ALANYL-D-ALANINE CARBOXYPEPTIDASE"/>
    <property type="match status" value="1"/>
</dbReference>
<proteinExistence type="inferred from homology"/>
<dbReference type="NCBIfam" id="NF008668">
    <property type="entry name" value="PRK11669.1"/>
    <property type="match status" value="1"/>
</dbReference>
<evidence type="ECO:0000313" key="10">
    <source>
        <dbReference type="Proteomes" id="UP001501337"/>
    </source>
</evidence>
<evidence type="ECO:0000259" key="8">
    <source>
        <dbReference type="Pfam" id="PF00768"/>
    </source>
</evidence>
<keyword evidence="5" id="KW-0573">Peptidoglycan synthesis</keyword>
<keyword evidence="10" id="KW-1185">Reference proteome</keyword>
<evidence type="ECO:0000256" key="1">
    <source>
        <dbReference type="ARBA" id="ARBA00007164"/>
    </source>
</evidence>
<dbReference type="PANTHER" id="PTHR21581:SF26">
    <property type="entry name" value="D-ALANYL-D-ALANINE ENDOPEPTIDASE"/>
    <property type="match status" value="1"/>
</dbReference>
<comment type="caution">
    <text evidence="9">The sequence shown here is derived from an EMBL/GenBank/DDBJ whole genome shotgun (WGS) entry which is preliminary data.</text>
</comment>
<dbReference type="PRINTS" id="PR00725">
    <property type="entry name" value="DADACBPTASE1"/>
</dbReference>
<keyword evidence="2" id="KW-0732">Signal</keyword>
<evidence type="ECO:0000313" key="9">
    <source>
        <dbReference type="EMBL" id="GAA3970559.1"/>
    </source>
</evidence>
<keyword evidence="6" id="KW-0961">Cell wall biogenesis/degradation</keyword>
<protein>
    <submittedName>
        <fullName evidence="9">D-alanyl-D-alanine endopeptidase</fullName>
    </submittedName>
</protein>
<dbReference type="SUPFAM" id="SSF56601">
    <property type="entry name" value="beta-lactamase/transpeptidase-like"/>
    <property type="match status" value="1"/>
</dbReference>
<keyword evidence="4" id="KW-0133">Cell shape</keyword>
<sequence length="267" mass="29216">MDLNTNEILYSRNPDAIVPIASVTKMMTALVVLDDVESAPLDEWITVDVAKTAEMNNVFSHVRLGSQLQRRDMLLLALMASENRAAATLAHHYSGGYDAFITAMNVKAATLGMSNSHFVEPTGLSAGNVSTPRDLALLIQASANNPVITALSVTPKKDVHFRAPRHVRAFYNTNPLVRAAHWQIQASKTGFTKVAGRCLLLQAEIQERRLAIVLLDSFGKRSHIGDADRVRRWLETGTGGAVHPTALAYAQRRQSLIMASKEVLSHP</sequence>
<dbReference type="InterPro" id="IPR012338">
    <property type="entry name" value="Beta-lactam/transpept-like"/>
</dbReference>
<evidence type="ECO:0000256" key="6">
    <source>
        <dbReference type="ARBA" id="ARBA00023316"/>
    </source>
</evidence>
<evidence type="ECO:0000256" key="3">
    <source>
        <dbReference type="ARBA" id="ARBA00022801"/>
    </source>
</evidence>
<dbReference type="Gene3D" id="3.40.710.10">
    <property type="entry name" value="DD-peptidase/beta-lactamase superfamily"/>
    <property type="match status" value="1"/>
</dbReference>
<feature type="domain" description="Peptidase S11 D-alanyl-D-alanine carboxypeptidase A N-terminal" evidence="8">
    <location>
        <begin position="1"/>
        <end position="217"/>
    </location>
</feature>
<gene>
    <name evidence="9" type="primary">pbpG</name>
    <name evidence="9" type="ORF">GCM10022278_30190</name>
</gene>
<dbReference type="InterPro" id="IPR018044">
    <property type="entry name" value="Peptidase_S11"/>
</dbReference>
<reference evidence="10" key="1">
    <citation type="journal article" date="2019" name="Int. J. Syst. Evol. Microbiol.">
        <title>The Global Catalogue of Microorganisms (GCM) 10K type strain sequencing project: providing services to taxonomists for standard genome sequencing and annotation.</title>
        <authorList>
            <consortium name="The Broad Institute Genomics Platform"/>
            <consortium name="The Broad Institute Genome Sequencing Center for Infectious Disease"/>
            <person name="Wu L."/>
            <person name="Ma J."/>
        </authorList>
    </citation>
    <scope>NUCLEOTIDE SEQUENCE [LARGE SCALE GENOMIC DNA]</scope>
    <source>
        <strain evidence="10">JCM 17555</strain>
    </source>
</reference>
<evidence type="ECO:0000256" key="5">
    <source>
        <dbReference type="ARBA" id="ARBA00022984"/>
    </source>
</evidence>
<keyword evidence="3" id="KW-0378">Hydrolase</keyword>
<name>A0ABP7PTC1_9GAMM</name>
<dbReference type="Proteomes" id="UP001501337">
    <property type="component" value="Unassembled WGS sequence"/>
</dbReference>
<dbReference type="Pfam" id="PF00768">
    <property type="entry name" value="Peptidase_S11"/>
    <property type="match status" value="1"/>
</dbReference>
<dbReference type="InterPro" id="IPR001967">
    <property type="entry name" value="Peptidase_S11_N"/>
</dbReference>
<evidence type="ECO:0000256" key="2">
    <source>
        <dbReference type="ARBA" id="ARBA00022729"/>
    </source>
</evidence>
<dbReference type="EMBL" id="BAABBO010000012">
    <property type="protein sequence ID" value="GAA3970559.1"/>
    <property type="molecule type" value="Genomic_DNA"/>
</dbReference>
<organism evidence="9 10">
    <name type="scientific">Allohahella marinimesophila</name>
    <dbReference type="NCBI Taxonomy" id="1054972"/>
    <lineage>
        <taxon>Bacteria</taxon>
        <taxon>Pseudomonadati</taxon>
        <taxon>Pseudomonadota</taxon>
        <taxon>Gammaproteobacteria</taxon>
        <taxon>Oceanospirillales</taxon>
        <taxon>Hahellaceae</taxon>
        <taxon>Allohahella</taxon>
    </lineage>
</organism>
<evidence type="ECO:0000256" key="7">
    <source>
        <dbReference type="RuleBase" id="RU004016"/>
    </source>
</evidence>
<comment type="similarity">
    <text evidence="1 7">Belongs to the peptidase S11 family.</text>
</comment>